<dbReference type="STRING" id="1806892.AZH43_17395"/>
<gene>
    <name evidence="2" type="ORF">AZH43_17395</name>
</gene>
<dbReference type="RefSeq" id="WP_067671753.1">
    <property type="nucleotide sequence ID" value="NZ_CBCSIK010000003.1"/>
</dbReference>
<dbReference type="OrthoDB" id="6711084at2"/>
<evidence type="ECO:0000313" key="2">
    <source>
        <dbReference type="EMBL" id="KYQ70709.1"/>
    </source>
</evidence>
<feature type="signal peptide" evidence="1">
    <location>
        <begin position="1"/>
        <end position="24"/>
    </location>
</feature>
<sequence length="168" mass="18458">MNLPKQLSKMAIALTGAISVTAFAADQPKTQDEAVRLPALTVMAEREMREETVVEPYQQETARRKALQHRVMKIEEDAQSFVIDPAVVANLDILPAEPAPNLSSLPPALQQHVLNIASGLQSSDPRNGIYIMLQPFGLDSNVVNVQISREQINLGNIDRSLLNGLPRQ</sequence>
<evidence type="ECO:0000313" key="3">
    <source>
        <dbReference type="Proteomes" id="UP000076276"/>
    </source>
</evidence>
<reference evidence="2 3" key="1">
    <citation type="submission" date="2016-03" db="EMBL/GenBank/DDBJ databases">
        <title>Acinetobacter genomospecies 28 strain ANC 4149.</title>
        <authorList>
            <person name="Radolfova-Krizova L."/>
            <person name="Nemec A."/>
        </authorList>
    </citation>
    <scope>NUCLEOTIDE SEQUENCE [LARGE SCALE GENOMIC DNA]</scope>
    <source>
        <strain evidence="2 3">ANC 4149</strain>
    </source>
</reference>
<feature type="chain" id="PRO_5007592014" description="Peptide transporter" evidence="1">
    <location>
        <begin position="25"/>
        <end position="168"/>
    </location>
</feature>
<evidence type="ECO:0008006" key="4">
    <source>
        <dbReference type="Google" id="ProtNLM"/>
    </source>
</evidence>
<organism evidence="2 3">
    <name type="scientific">Acinetobacter pragensis</name>
    <dbReference type="NCBI Taxonomy" id="1806892"/>
    <lineage>
        <taxon>Bacteria</taxon>
        <taxon>Pseudomonadati</taxon>
        <taxon>Pseudomonadota</taxon>
        <taxon>Gammaproteobacteria</taxon>
        <taxon>Moraxellales</taxon>
        <taxon>Moraxellaceae</taxon>
        <taxon>Acinetobacter</taxon>
    </lineage>
</organism>
<protein>
    <recommendedName>
        <fullName evidence="4">Peptide transporter</fullName>
    </recommendedName>
</protein>
<proteinExistence type="predicted"/>
<keyword evidence="3" id="KW-1185">Reference proteome</keyword>
<dbReference type="Proteomes" id="UP000076276">
    <property type="component" value="Unassembled WGS sequence"/>
</dbReference>
<accession>A0A151XYL2</accession>
<comment type="caution">
    <text evidence="2">The sequence shown here is derived from an EMBL/GenBank/DDBJ whole genome shotgun (WGS) entry which is preliminary data.</text>
</comment>
<name>A0A151XYL2_9GAMM</name>
<keyword evidence="1" id="KW-0732">Signal</keyword>
<evidence type="ECO:0000256" key="1">
    <source>
        <dbReference type="SAM" id="SignalP"/>
    </source>
</evidence>
<dbReference type="EMBL" id="LUAW01000046">
    <property type="protein sequence ID" value="KYQ70709.1"/>
    <property type="molecule type" value="Genomic_DNA"/>
</dbReference>
<dbReference type="AlphaFoldDB" id="A0A151XYL2"/>